<protein>
    <submittedName>
        <fullName evidence="2">Uncharacterized protein</fullName>
    </submittedName>
</protein>
<dbReference type="Proteomes" id="UP001163046">
    <property type="component" value="Unassembled WGS sequence"/>
</dbReference>
<reference evidence="2" key="1">
    <citation type="submission" date="2023-01" db="EMBL/GenBank/DDBJ databases">
        <title>Genome assembly of the deep-sea coral Lophelia pertusa.</title>
        <authorList>
            <person name="Herrera S."/>
            <person name="Cordes E."/>
        </authorList>
    </citation>
    <scope>NUCLEOTIDE SEQUENCE</scope>
    <source>
        <strain evidence="2">USNM1676648</strain>
        <tissue evidence="2">Polyp</tissue>
    </source>
</reference>
<keyword evidence="3" id="KW-1185">Reference proteome</keyword>
<keyword evidence="1" id="KW-0732">Signal</keyword>
<gene>
    <name evidence="2" type="ORF">OS493_008443</name>
</gene>
<proteinExistence type="predicted"/>
<feature type="signal peptide" evidence="1">
    <location>
        <begin position="1"/>
        <end position="16"/>
    </location>
</feature>
<evidence type="ECO:0000313" key="2">
    <source>
        <dbReference type="EMBL" id="KAJ7393140.1"/>
    </source>
</evidence>
<dbReference type="AlphaFoldDB" id="A0A9X0A502"/>
<name>A0A9X0A502_9CNID</name>
<accession>A0A9X0A502</accession>
<feature type="chain" id="PRO_5040987207" evidence="1">
    <location>
        <begin position="17"/>
        <end position="171"/>
    </location>
</feature>
<organism evidence="2 3">
    <name type="scientific">Desmophyllum pertusum</name>
    <dbReference type="NCBI Taxonomy" id="174260"/>
    <lineage>
        <taxon>Eukaryota</taxon>
        <taxon>Metazoa</taxon>
        <taxon>Cnidaria</taxon>
        <taxon>Anthozoa</taxon>
        <taxon>Hexacorallia</taxon>
        <taxon>Scleractinia</taxon>
        <taxon>Caryophylliina</taxon>
        <taxon>Caryophylliidae</taxon>
        <taxon>Desmophyllum</taxon>
    </lineage>
</organism>
<evidence type="ECO:0000256" key="1">
    <source>
        <dbReference type="SAM" id="SignalP"/>
    </source>
</evidence>
<sequence length="171" mass="19059">MKWLGVLLLALTVVSASNPEENVQSKNPNLMEGDMILSKQQIERIEEEEDIDTSDRKRGSIKTDFGRMQLSSMRFNQVSLAIPVQVAPLEQQWQTGPGKHVSASRRETENQLMSTSNVAEDVHHTWEELADAKTSISPRDAGALELLLMKLVMPSVISTNSLVLTETRTSL</sequence>
<evidence type="ECO:0000313" key="3">
    <source>
        <dbReference type="Proteomes" id="UP001163046"/>
    </source>
</evidence>
<comment type="caution">
    <text evidence="2">The sequence shown here is derived from an EMBL/GenBank/DDBJ whole genome shotgun (WGS) entry which is preliminary data.</text>
</comment>
<dbReference type="EMBL" id="MU825399">
    <property type="protein sequence ID" value="KAJ7393140.1"/>
    <property type="molecule type" value="Genomic_DNA"/>
</dbReference>